<dbReference type="EMBL" id="JAPDNT010000014">
    <property type="protein sequence ID" value="MCW3476015.1"/>
    <property type="molecule type" value="Genomic_DNA"/>
</dbReference>
<feature type="transmembrane region" description="Helical" evidence="1">
    <location>
        <begin position="199"/>
        <end position="219"/>
    </location>
</feature>
<comment type="caution">
    <text evidence="2">The sequence shown here is derived from an EMBL/GenBank/DDBJ whole genome shotgun (WGS) entry which is preliminary data.</text>
</comment>
<dbReference type="RefSeq" id="WP_264714754.1">
    <property type="nucleotide sequence ID" value="NZ_JAPDNT010000014.1"/>
</dbReference>
<gene>
    <name evidence="2" type="ORF">OL599_15660</name>
</gene>
<keyword evidence="1" id="KW-0812">Transmembrane</keyword>
<feature type="transmembrane region" description="Helical" evidence="1">
    <location>
        <begin position="400"/>
        <end position="422"/>
    </location>
</feature>
<evidence type="ECO:0000256" key="1">
    <source>
        <dbReference type="SAM" id="Phobius"/>
    </source>
</evidence>
<dbReference type="Proteomes" id="UP001165679">
    <property type="component" value="Unassembled WGS sequence"/>
</dbReference>
<feature type="transmembrane region" description="Helical" evidence="1">
    <location>
        <begin position="170"/>
        <end position="193"/>
    </location>
</feature>
<feature type="transmembrane region" description="Helical" evidence="1">
    <location>
        <begin position="140"/>
        <end position="158"/>
    </location>
</feature>
<accession>A0AA42CIM0</accession>
<evidence type="ECO:0000313" key="2">
    <source>
        <dbReference type="EMBL" id="MCW3476015.1"/>
    </source>
</evidence>
<keyword evidence="1" id="KW-1133">Transmembrane helix</keyword>
<organism evidence="2 3">
    <name type="scientific">Limobrevibacterium gyesilva</name>
    <dbReference type="NCBI Taxonomy" id="2991712"/>
    <lineage>
        <taxon>Bacteria</taxon>
        <taxon>Pseudomonadati</taxon>
        <taxon>Pseudomonadota</taxon>
        <taxon>Alphaproteobacteria</taxon>
        <taxon>Acetobacterales</taxon>
        <taxon>Acetobacteraceae</taxon>
        <taxon>Limobrevibacterium</taxon>
    </lineage>
</organism>
<feature type="transmembrane region" description="Helical" evidence="1">
    <location>
        <begin position="21"/>
        <end position="42"/>
    </location>
</feature>
<sequence length="453" mass="47776">MSVLAAEPAGGRRRVPQDHPLTGTLAVLAILAGAVLLVWPALANGYPILFSDTHAFLVQASQPRMVWDKPWIYGPFLLALHGRTTLWLPLAAQGLLLSHLLWLTARALGVATAARHVALCLLLAAGSAAPWFAALLMPDILAPVTVLCLFLLAFGDRLRGWERGWAGGLAAFAIAAHLSHLVIAAVCVAVVALLRWRRVMAAAAPLLAALALLLLTNLVGYGRFAVSPYGAVFALAKMASDGTARAVIDRACPQAGWYMCGWAGRLPADSDDFLWDGNGPVWSSPGGPIGLAPEAARIVRRTVAEEPGGVALSALRNMRHQLARVRLGDTLGPDWLEQSVTGSLRAYFPAAEQARFAASRQAHGALAAVAAPFNAVHAALLALGAAMTVVMLAVRRRDPVWTGLAALVLAGVLANALVTGALSHVHDRYQARIAWLVLLPPAFAALSSRQRAA</sequence>
<dbReference type="AlphaFoldDB" id="A0AA42CIM0"/>
<feature type="transmembrane region" description="Helical" evidence="1">
    <location>
        <begin position="365"/>
        <end position="394"/>
    </location>
</feature>
<reference evidence="2" key="2">
    <citation type="submission" date="2022-10" db="EMBL/GenBank/DDBJ databases">
        <authorList>
            <person name="Trinh H.N."/>
        </authorList>
    </citation>
    <scope>NUCLEOTIDE SEQUENCE</scope>
    <source>
        <strain evidence="2">RN2-1</strain>
    </source>
</reference>
<proteinExistence type="predicted"/>
<keyword evidence="3" id="KW-1185">Reference proteome</keyword>
<protein>
    <submittedName>
        <fullName evidence="2">Uncharacterized protein</fullName>
    </submittedName>
</protein>
<reference evidence="2" key="1">
    <citation type="submission" date="2022-09" db="EMBL/GenBank/DDBJ databases">
        <title>Rhodovastum sp. nov. RN2-1 isolated from soil in Seongnam, South Korea.</title>
        <authorList>
            <person name="Le N.T."/>
        </authorList>
    </citation>
    <scope>NUCLEOTIDE SEQUENCE</scope>
    <source>
        <strain evidence="2">RN2-1</strain>
    </source>
</reference>
<evidence type="ECO:0000313" key="3">
    <source>
        <dbReference type="Proteomes" id="UP001165679"/>
    </source>
</evidence>
<name>A0AA42CIM0_9PROT</name>
<keyword evidence="1" id="KW-0472">Membrane</keyword>